<name>A0A9X4RM68_9BACT</name>
<dbReference type="GO" id="GO:0006203">
    <property type="term" value="P:dGTP catabolic process"/>
    <property type="evidence" value="ECO:0007669"/>
    <property type="project" value="TreeGrafter"/>
</dbReference>
<protein>
    <submittedName>
        <fullName evidence="2">Nucleoside triphosphate pyrophosphohydrolase</fullName>
        <ecNumber evidence="2">3.6.1.9</ecNumber>
    </submittedName>
</protein>
<dbReference type="PANTHER" id="PTHR30522:SF0">
    <property type="entry name" value="NUCLEOSIDE TRIPHOSPHATE PYROPHOSPHOHYDROLASE"/>
    <property type="match status" value="1"/>
</dbReference>
<dbReference type="GO" id="GO:0046061">
    <property type="term" value="P:dATP catabolic process"/>
    <property type="evidence" value="ECO:0007669"/>
    <property type="project" value="TreeGrafter"/>
</dbReference>
<dbReference type="AlphaFoldDB" id="A0A9X4RM68"/>
<keyword evidence="2" id="KW-0378">Hydrolase</keyword>
<dbReference type="Proteomes" id="UP001154240">
    <property type="component" value="Unassembled WGS sequence"/>
</dbReference>
<dbReference type="NCBIfam" id="NF007113">
    <property type="entry name" value="PRK09562.1"/>
    <property type="match status" value="1"/>
</dbReference>
<dbReference type="InterPro" id="IPR048015">
    <property type="entry name" value="NTP-PPase_MazG-like_N"/>
</dbReference>
<evidence type="ECO:0000313" key="3">
    <source>
        <dbReference type="Proteomes" id="UP001154240"/>
    </source>
</evidence>
<evidence type="ECO:0000313" key="2">
    <source>
        <dbReference type="EMBL" id="MDG4476469.1"/>
    </source>
</evidence>
<accession>A0A9X4RM68</accession>
<sequence length="269" mass="30909">MTPTAEKFIALIEIITRLRAPNGCPWDRKQTPQSFKQYLVEETHELLEAINDDDPSHICEELGDLLFQVIFLNNLYQEKNLFTLLDVIDSITTKMVRRHPHVFGNQTIESEQELRQQWQTIKNQENERKGHPRHPLDSIPKSLPALRRAQRVADRVAREGFDWPDLASALGKVDEEFAELHHAFAHGSRTDIREELGDLLFALTVLARKADIDGEDALHEATTKFSRRFLTLEKIMSKQGQQFVDLAPEALLLIWQQAKSEADTAPENN</sequence>
<dbReference type="PANTHER" id="PTHR30522">
    <property type="entry name" value="NUCLEOSIDE TRIPHOSPHATE PYROPHOSPHOHYDROLASE"/>
    <property type="match status" value="1"/>
</dbReference>
<dbReference type="GO" id="GO:0046081">
    <property type="term" value="P:dUTP catabolic process"/>
    <property type="evidence" value="ECO:0007669"/>
    <property type="project" value="TreeGrafter"/>
</dbReference>
<feature type="domain" description="NTP pyrophosphohydrolase MazG-like" evidence="1">
    <location>
        <begin position="30"/>
        <end position="103"/>
    </location>
</feature>
<dbReference type="Pfam" id="PF03819">
    <property type="entry name" value="MazG"/>
    <property type="match status" value="2"/>
</dbReference>
<comment type="caution">
    <text evidence="2">The sequence shown here is derived from an EMBL/GenBank/DDBJ whole genome shotgun (WGS) entry which is preliminary data.</text>
</comment>
<proteinExistence type="predicted"/>
<dbReference type="InterPro" id="IPR048011">
    <property type="entry name" value="NTP-PPase_MazG-like_C"/>
</dbReference>
<dbReference type="FunFam" id="1.10.287.1080:FF:000001">
    <property type="entry name" value="Nucleoside triphosphate pyrophosphohydrolase"/>
    <property type="match status" value="1"/>
</dbReference>
<evidence type="ECO:0000259" key="1">
    <source>
        <dbReference type="Pfam" id="PF03819"/>
    </source>
</evidence>
<reference evidence="2" key="2">
    <citation type="submission" date="2022-10" db="EMBL/GenBank/DDBJ databases">
        <authorList>
            <person name="Aronson H.S."/>
        </authorList>
    </citation>
    <scope>NUCLEOTIDE SEQUENCE</scope>
    <source>
        <strain evidence="2">RS19-109</strain>
    </source>
</reference>
<organism evidence="2 3">
    <name type="scientific">Thiovibrio frasassiensis</name>
    <dbReference type="NCBI Taxonomy" id="2984131"/>
    <lineage>
        <taxon>Bacteria</taxon>
        <taxon>Pseudomonadati</taxon>
        <taxon>Thermodesulfobacteriota</taxon>
        <taxon>Desulfobulbia</taxon>
        <taxon>Desulfobulbales</taxon>
        <taxon>Thiovibrionaceae</taxon>
        <taxon>Thiovibrio</taxon>
    </lineage>
</organism>
<dbReference type="EMBL" id="JAPHEH010000001">
    <property type="protein sequence ID" value="MDG4476469.1"/>
    <property type="molecule type" value="Genomic_DNA"/>
</dbReference>
<dbReference type="RefSeq" id="WP_307633436.1">
    <property type="nucleotide sequence ID" value="NZ_JAPHEH010000001.1"/>
</dbReference>
<reference evidence="2" key="1">
    <citation type="journal article" date="2022" name="bioRxiv">
        <title>Thiovibrio frasassiensisgen. nov., sp. nov., an autotrophic, elemental sulfur disproportionating bacterium isolated from sulfidic karst sediment, and proposal of Thiovibrionaceae fam. nov.</title>
        <authorList>
            <person name="Aronson H."/>
            <person name="Thomas C."/>
            <person name="Bhattacharyya M."/>
            <person name="Eckstein S."/>
            <person name="Jensen S."/>
            <person name="Barco R."/>
            <person name="Macalady J."/>
            <person name="Amend J."/>
        </authorList>
    </citation>
    <scope>NUCLEOTIDE SEQUENCE</scope>
    <source>
        <strain evidence="2">RS19-109</strain>
    </source>
</reference>
<dbReference type="GO" id="GO:0046047">
    <property type="term" value="P:TTP catabolic process"/>
    <property type="evidence" value="ECO:0007669"/>
    <property type="project" value="TreeGrafter"/>
</dbReference>
<dbReference type="GO" id="GO:0006950">
    <property type="term" value="P:response to stress"/>
    <property type="evidence" value="ECO:0007669"/>
    <property type="project" value="UniProtKB-ARBA"/>
</dbReference>
<feature type="domain" description="NTP pyrophosphohydrolase MazG-like" evidence="1">
    <location>
        <begin position="173"/>
        <end position="228"/>
    </location>
</feature>
<keyword evidence="3" id="KW-1185">Reference proteome</keyword>
<dbReference type="InterPro" id="IPR004518">
    <property type="entry name" value="MazG-like_dom"/>
</dbReference>
<dbReference type="GO" id="GO:0047429">
    <property type="term" value="F:nucleoside triphosphate diphosphatase activity"/>
    <property type="evidence" value="ECO:0007669"/>
    <property type="project" value="UniProtKB-EC"/>
</dbReference>
<dbReference type="CDD" id="cd11528">
    <property type="entry name" value="NTP-PPase_MazG_Nterm"/>
    <property type="match status" value="1"/>
</dbReference>
<dbReference type="NCBIfam" id="TIGR00444">
    <property type="entry name" value="mazG"/>
    <property type="match status" value="1"/>
</dbReference>
<dbReference type="GO" id="GO:0046052">
    <property type="term" value="P:UTP catabolic process"/>
    <property type="evidence" value="ECO:0007669"/>
    <property type="project" value="TreeGrafter"/>
</dbReference>
<dbReference type="CDD" id="cd11529">
    <property type="entry name" value="NTP-PPase_MazG_Cterm"/>
    <property type="match status" value="1"/>
</dbReference>
<dbReference type="GO" id="GO:0046076">
    <property type="term" value="P:dTTP catabolic process"/>
    <property type="evidence" value="ECO:0007669"/>
    <property type="project" value="TreeGrafter"/>
</dbReference>
<dbReference type="Gene3D" id="1.10.287.1080">
    <property type="entry name" value="MazG-like"/>
    <property type="match status" value="2"/>
</dbReference>
<dbReference type="SUPFAM" id="SSF101386">
    <property type="entry name" value="all-alpha NTP pyrophosphatases"/>
    <property type="match status" value="2"/>
</dbReference>
<dbReference type="EC" id="3.6.1.9" evidence="2"/>
<gene>
    <name evidence="2" type="primary">mazG</name>
    <name evidence="2" type="ORF">OLX77_09915</name>
</gene>
<dbReference type="InterPro" id="IPR011551">
    <property type="entry name" value="NTP_PyrPHydrolase_MazG"/>
</dbReference>